<reference evidence="13" key="1">
    <citation type="submission" date="2006-12" db="EMBL/GenBank/DDBJ databases">
        <title>Complete sequence of chromosome 1 of Verminephrobacter eiseniae EF01-2.</title>
        <authorList>
            <person name="Copeland A."/>
            <person name="Lucas S."/>
            <person name="Lapidus A."/>
            <person name="Barry K."/>
            <person name="Detter J.C."/>
            <person name="Glavina del Rio T."/>
            <person name="Dalin E."/>
            <person name="Tice H."/>
            <person name="Pitluck S."/>
            <person name="Chertkov O."/>
            <person name="Brettin T."/>
            <person name="Bruce D."/>
            <person name="Han C."/>
            <person name="Tapia R."/>
            <person name="Gilna P."/>
            <person name="Schmutz J."/>
            <person name="Larimer F."/>
            <person name="Land M."/>
            <person name="Hauser L."/>
            <person name="Kyrpides N."/>
            <person name="Kim E."/>
            <person name="Stahl D."/>
            <person name="Richardson P."/>
        </authorList>
    </citation>
    <scope>NUCLEOTIDE SEQUENCE [LARGE SCALE GENOMIC DNA]</scope>
    <source>
        <strain evidence="13">EF01-2</strain>
    </source>
</reference>
<dbReference type="AlphaFoldDB" id="A1WDY2"/>
<evidence type="ECO:0000313" key="13">
    <source>
        <dbReference type="Proteomes" id="UP000000374"/>
    </source>
</evidence>
<dbReference type="RefSeq" id="WP_011807858.1">
    <property type="nucleotide sequence ID" value="NC_008786.1"/>
</dbReference>
<gene>
    <name evidence="12" type="ordered locus">Veis_0046</name>
</gene>
<dbReference type="OrthoDB" id="9799990at2"/>
<keyword evidence="3" id="KW-1003">Cell membrane</keyword>
<evidence type="ECO:0000256" key="11">
    <source>
        <dbReference type="SAM" id="Phobius"/>
    </source>
</evidence>
<keyword evidence="8 11" id="KW-0472">Membrane</keyword>
<feature type="transmembrane region" description="Helical" evidence="11">
    <location>
        <begin position="282"/>
        <end position="304"/>
    </location>
</feature>
<dbReference type="PANTHER" id="PTHR32196:SF32">
    <property type="entry name" value="XYLOSE TRANSPORT SYSTEM PERMEASE PROTEIN XYLH"/>
    <property type="match status" value="1"/>
</dbReference>
<sequence length="348" mass="35949">MGTSTPLPRFLMRLRSLLLRAETAAAAACLMTLVGFSIASPLFLSKESLISITNLVAELGIISIGVTLLMIGGHIDLSVGAVVGISSYMTVYFSSIGLPPALAFLGALAISAALGLVNGLLVMRTGLGSFIVTLGTMHVFRGLLTAWTGGFPVSSDIAEPMRSIVSGALLPGGFRMSLVWFAMLVLGATFTLLRTRFGNWTYAIGQNPEAARNLGVPVERTTVALFVLCSLCGGIAGIVQVARFQSVDALRGEGAELLAIAITVIGGTLLTGGYGSAIGSMFGALIFGMVQVGLVLVGAPGYYFKTLVGATLVGAVLVNQSFSKLVASGGFLKSKAARKPSPPARSQR</sequence>
<feature type="transmembrane region" description="Helical" evidence="11">
    <location>
        <begin position="310"/>
        <end position="332"/>
    </location>
</feature>
<keyword evidence="6 11" id="KW-0812">Transmembrane</keyword>
<dbReference type="HOGENOM" id="CLU_028880_2_2_4"/>
<feature type="transmembrane region" description="Helical" evidence="11">
    <location>
        <begin position="101"/>
        <end position="123"/>
    </location>
</feature>
<dbReference type="PANTHER" id="PTHR32196">
    <property type="entry name" value="ABC TRANSPORTER PERMEASE PROTEIN YPHD-RELATED-RELATED"/>
    <property type="match status" value="1"/>
</dbReference>
<keyword evidence="4" id="KW-0997">Cell inner membrane</keyword>
<feature type="transmembrane region" description="Helical" evidence="11">
    <location>
        <begin position="173"/>
        <end position="193"/>
    </location>
</feature>
<evidence type="ECO:0000256" key="10">
    <source>
        <dbReference type="ARBA" id="ARBA00035686"/>
    </source>
</evidence>
<dbReference type="GeneID" id="76458804"/>
<evidence type="ECO:0000256" key="9">
    <source>
        <dbReference type="ARBA" id="ARBA00035611"/>
    </source>
</evidence>
<dbReference type="CDD" id="cd06579">
    <property type="entry name" value="TM_PBP1_transp_AraH_like"/>
    <property type="match status" value="1"/>
</dbReference>
<feature type="transmembrane region" description="Helical" evidence="11">
    <location>
        <begin position="77"/>
        <end position="95"/>
    </location>
</feature>
<comment type="function">
    <text evidence="9">Part of the binding-protein-dependent transport system for D-xylose. Probably responsible for the translocation of the substrate across the membrane.</text>
</comment>
<feature type="transmembrane region" description="Helical" evidence="11">
    <location>
        <begin position="254"/>
        <end position="275"/>
    </location>
</feature>
<protein>
    <recommendedName>
        <fullName evidence="10">Xylose transport system permease protein XylH</fullName>
    </recommendedName>
</protein>
<feature type="transmembrane region" description="Helical" evidence="11">
    <location>
        <begin position="130"/>
        <end position="153"/>
    </location>
</feature>
<feature type="transmembrane region" description="Helical" evidence="11">
    <location>
        <begin position="222"/>
        <end position="242"/>
    </location>
</feature>
<evidence type="ECO:0000256" key="3">
    <source>
        <dbReference type="ARBA" id="ARBA00022475"/>
    </source>
</evidence>
<dbReference type="GO" id="GO:0005886">
    <property type="term" value="C:plasma membrane"/>
    <property type="evidence" value="ECO:0007669"/>
    <property type="project" value="UniProtKB-SubCell"/>
</dbReference>
<evidence type="ECO:0000256" key="1">
    <source>
        <dbReference type="ARBA" id="ARBA00004651"/>
    </source>
</evidence>
<dbReference type="GO" id="GO:0022857">
    <property type="term" value="F:transmembrane transporter activity"/>
    <property type="evidence" value="ECO:0007669"/>
    <property type="project" value="InterPro"/>
</dbReference>
<organism evidence="12 13">
    <name type="scientific">Verminephrobacter eiseniae (strain EF01-2)</name>
    <dbReference type="NCBI Taxonomy" id="391735"/>
    <lineage>
        <taxon>Bacteria</taxon>
        <taxon>Pseudomonadati</taxon>
        <taxon>Pseudomonadota</taxon>
        <taxon>Betaproteobacteria</taxon>
        <taxon>Burkholderiales</taxon>
        <taxon>Comamonadaceae</taxon>
        <taxon>Verminephrobacter</taxon>
    </lineage>
</organism>
<dbReference type="STRING" id="391735.Veis_0046"/>
<keyword evidence="2" id="KW-0813">Transport</keyword>
<comment type="subcellular location">
    <subcellularLocation>
        <location evidence="1">Cell membrane</location>
        <topology evidence="1">Multi-pass membrane protein</topology>
    </subcellularLocation>
</comment>
<proteinExistence type="predicted"/>
<dbReference type="eggNOG" id="COG1172">
    <property type="taxonomic scope" value="Bacteria"/>
</dbReference>
<feature type="transmembrane region" description="Helical" evidence="11">
    <location>
        <begin position="49"/>
        <end position="70"/>
    </location>
</feature>
<keyword evidence="5" id="KW-0762">Sugar transport</keyword>
<evidence type="ECO:0000256" key="4">
    <source>
        <dbReference type="ARBA" id="ARBA00022519"/>
    </source>
</evidence>
<evidence type="ECO:0000313" key="12">
    <source>
        <dbReference type="EMBL" id="ABM55839.1"/>
    </source>
</evidence>
<evidence type="ECO:0000256" key="8">
    <source>
        <dbReference type="ARBA" id="ARBA00023136"/>
    </source>
</evidence>
<evidence type="ECO:0000256" key="5">
    <source>
        <dbReference type="ARBA" id="ARBA00022597"/>
    </source>
</evidence>
<accession>A1WDY2</accession>
<keyword evidence="13" id="KW-1185">Reference proteome</keyword>
<dbReference type="KEGG" id="vei:Veis_0046"/>
<dbReference type="Pfam" id="PF02653">
    <property type="entry name" value="BPD_transp_2"/>
    <property type="match status" value="1"/>
</dbReference>
<evidence type="ECO:0000256" key="7">
    <source>
        <dbReference type="ARBA" id="ARBA00022989"/>
    </source>
</evidence>
<evidence type="ECO:0000256" key="2">
    <source>
        <dbReference type="ARBA" id="ARBA00022448"/>
    </source>
</evidence>
<dbReference type="InterPro" id="IPR001851">
    <property type="entry name" value="ABC_transp_permease"/>
</dbReference>
<keyword evidence="7 11" id="KW-1133">Transmembrane helix</keyword>
<dbReference type="EMBL" id="CP000542">
    <property type="protein sequence ID" value="ABM55839.1"/>
    <property type="molecule type" value="Genomic_DNA"/>
</dbReference>
<dbReference type="Proteomes" id="UP000000374">
    <property type="component" value="Chromosome"/>
</dbReference>
<name>A1WDY2_VEREI</name>
<evidence type="ECO:0000256" key="6">
    <source>
        <dbReference type="ARBA" id="ARBA00022692"/>
    </source>
</evidence>